<dbReference type="GO" id="GO:0055085">
    <property type="term" value="P:transmembrane transport"/>
    <property type="evidence" value="ECO:0007669"/>
    <property type="project" value="InterPro"/>
</dbReference>
<dbReference type="AlphaFoldDB" id="A0A0F9QH43"/>
<organism evidence="8">
    <name type="scientific">marine sediment metagenome</name>
    <dbReference type="NCBI Taxonomy" id="412755"/>
    <lineage>
        <taxon>unclassified sequences</taxon>
        <taxon>metagenomes</taxon>
        <taxon>ecological metagenomes</taxon>
    </lineage>
</organism>
<dbReference type="GO" id="GO:0016020">
    <property type="term" value="C:membrane"/>
    <property type="evidence" value="ECO:0007669"/>
    <property type="project" value="UniProtKB-SubCell"/>
</dbReference>
<comment type="subcellular location">
    <subcellularLocation>
        <location evidence="1">Membrane</location>
        <topology evidence="1">Multi-pass membrane protein</topology>
    </subcellularLocation>
</comment>
<proteinExistence type="predicted"/>
<feature type="compositionally biased region" description="Basic and acidic residues" evidence="5">
    <location>
        <begin position="8"/>
        <end position="22"/>
    </location>
</feature>
<accession>A0A0F9QH43</accession>
<keyword evidence="2 6" id="KW-0812">Transmembrane</keyword>
<feature type="transmembrane region" description="Helical" evidence="6">
    <location>
        <begin position="176"/>
        <end position="195"/>
    </location>
</feature>
<evidence type="ECO:0000256" key="3">
    <source>
        <dbReference type="ARBA" id="ARBA00022989"/>
    </source>
</evidence>
<dbReference type="InterPro" id="IPR035906">
    <property type="entry name" value="MetI-like_sf"/>
</dbReference>
<feature type="transmembrane region" description="Helical" evidence="6">
    <location>
        <begin position="327"/>
        <end position="346"/>
    </location>
</feature>
<protein>
    <recommendedName>
        <fullName evidence="7">ABC transmembrane type-1 domain-containing protein</fullName>
    </recommendedName>
</protein>
<evidence type="ECO:0000256" key="2">
    <source>
        <dbReference type="ARBA" id="ARBA00022692"/>
    </source>
</evidence>
<dbReference type="InterPro" id="IPR000515">
    <property type="entry name" value="MetI-like"/>
</dbReference>
<evidence type="ECO:0000256" key="6">
    <source>
        <dbReference type="SAM" id="Phobius"/>
    </source>
</evidence>
<evidence type="ECO:0000256" key="5">
    <source>
        <dbReference type="SAM" id="MobiDB-lite"/>
    </source>
</evidence>
<feature type="transmembrane region" description="Helical" evidence="6">
    <location>
        <begin position="45"/>
        <end position="66"/>
    </location>
</feature>
<gene>
    <name evidence="8" type="ORF">LCGC14_0775090</name>
</gene>
<feature type="transmembrane region" description="Helical" evidence="6">
    <location>
        <begin position="134"/>
        <end position="156"/>
    </location>
</feature>
<dbReference type="PROSITE" id="PS50928">
    <property type="entry name" value="ABC_TM1"/>
    <property type="match status" value="1"/>
</dbReference>
<dbReference type="PANTHER" id="PTHR43376:SF1">
    <property type="entry name" value="OLIGOPEPTIDE TRANSPORT SYSTEM PERMEASE PROTEIN"/>
    <property type="match status" value="1"/>
</dbReference>
<evidence type="ECO:0000259" key="7">
    <source>
        <dbReference type="PROSITE" id="PS50928"/>
    </source>
</evidence>
<evidence type="ECO:0000256" key="4">
    <source>
        <dbReference type="ARBA" id="ARBA00023136"/>
    </source>
</evidence>
<keyword evidence="3 6" id="KW-1133">Transmembrane helix</keyword>
<feature type="transmembrane region" description="Helical" evidence="6">
    <location>
        <begin position="228"/>
        <end position="246"/>
    </location>
</feature>
<dbReference type="CDD" id="cd06261">
    <property type="entry name" value="TM_PBP2"/>
    <property type="match status" value="1"/>
</dbReference>
<evidence type="ECO:0000313" key="8">
    <source>
        <dbReference type="EMBL" id="KKN36287.1"/>
    </source>
</evidence>
<dbReference type="Pfam" id="PF00528">
    <property type="entry name" value="BPD_transp_1"/>
    <property type="match status" value="1"/>
</dbReference>
<dbReference type="EMBL" id="LAZR01001976">
    <property type="protein sequence ID" value="KKN36287.1"/>
    <property type="molecule type" value="Genomic_DNA"/>
</dbReference>
<feature type="domain" description="ABC transmembrane type-1" evidence="7">
    <location>
        <begin position="139"/>
        <end position="346"/>
    </location>
</feature>
<sequence length="365" mass="42193">MKLTEMGITEKKENKEQETLSKSSEKSTIKKIISNSFLHMAIKKAIFYFVVFFIAISIAFLMPRLVPGNPLEYIYLRPGNTSPEAWARYIERLEEYLGLNYPLHIQYLNFLRSFFLEFDLGQSILYSMEPVSEIVFTALPFTLMLIIPVIIISFFFGNWIGARTGYTESKKDKASYYTLLVLSTAPFFWMGYVFVDVFVLELNWFPWGRSIPNWAWDWAVISTIFDHYWLPFVVLLVTTFGIWATGARSLMVLEKAEDYLSYGRKLGFRDKTLRKYAYRNSMLPQFTGINLVFNGLIGATMITEIIFRFPGLGLLMFNAFRNNDYALIIGTFMITLIVVVVGNFLIDMCYGILDPRIRVGGKGED</sequence>
<dbReference type="PANTHER" id="PTHR43376">
    <property type="entry name" value="OLIGOPEPTIDE TRANSPORT SYSTEM PERMEASE PROTEIN"/>
    <property type="match status" value="1"/>
</dbReference>
<evidence type="ECO:0000256" key="1">
    <source>
        <dbReference type="ARBA" id="ARBA00004141"/>
    </source>
</evidence>
<keyword evidence="4 6" id="KW-0472">Membrane</keyword>
<reference evidence="8" key="1">
    <citation type="journal article" date="2015" name="Nature">
        <title>Complex archaea that bridge the gap between prokaryotes and eukaryotes.</title>
        <authorList>
            <person name="Spang A."/>
            <person name="Saw J.H."/>
            <person name="Jorgensen S.L."/>
            <person name="Zaremba-Niedzwiedzka K."/>
            <person name="Martijn J."/>
            <person name="Lind A.E."/>
            <person name="van Eijk R."/>
            <person name="Schleper C."/>
            <person name="Guy L."/>
            <person name="Ettema T.J."/>
        </authorList>
    </citation>
    <scope>NUCLEOTIDE SEQUENCE</scope>
</reference>
<dbReference type="SUPFAM" id="SSF161098">
    <property type="entry name" value="MetI-like"/>
    <property type="match status" value="1"/>
</dbReference>
<feature type="transmembrane region" description="Helical" evidence="6">
    <location>
        <begin position="288"/>
        <end position="307"/>
    </location>
</feature>
<comment type="caution">
    <text evidence="8">The sequence shown here is derived from an EMBL/GenBank/DDBJ whole genome shotgun (WGS) entry which is preliminary data.</text>
</comment>
<name>A0A0F9QH43_9ZZZZ</name>
<feature type="region of interest" description="Disordered" evidence="5">
    <location>
        <begin position="1"/>
        <end position="22"/>
    </location>
</feature>